<protein>
    <submittedName>
        <fullName evidence="2">Uncharacterized protein</fullName>
    </submittedName>
</protein>
<accession>A0A8J6J3Y2</accession>
<evidence type="ECO:0000313" key="3">
    <source>
        <dbReference type="Proteomes" id="UP000602260"/>
    </source>
</evidence>
<dbReference type="Proteomes" id="UP000602260">
    <property type="component" value="Unassembled WGS sequence"/>
</dbReference>
<gene>
    <name evidence="2" type="ORF">H8S55_05380</name>
</gene>
<name>A0A8J6J3Y2_9FIRM</name>
<organism evidence="2 3">
    <name type="scientific">Flintibacter faecis</name>
    <dbReference type="NCBI Taxonomy" id="2763047"/>
    <lineage>
        <taxon>Bacteria</taxon>
        <taxon>Bacillati</taxon>
        <taxon>Bacillota</taxon>
        <taxon>Clostridia</taxon>
        <taxon>Eubacteriales</taxon>
        <taxon>Flintibacter</taxon>
    </lineage>
</organism>
<sequence>MRQDQRGYIVVETIGSFLLFTLLIVSILTMINIVTVQTRVHAALTQACETVSMYSYVLDLTGAASHIQNNSAKAGKVQGQVDQFRSNVNGLLDGVENLDADQIGAKGEAILNQMQSGVDYAVGHPKEMLQYMMNYGLDKAGGAAFGQMVRPLVGRYLANGGQSGDAYLRSYGVADGLLGLHFYSPDLQGNDSQLLTSEGNVKIVVQYDVDYHFGALVLPFDQPKLHVTQEVMTKAWLGGEGEGYRG</sequence>
<comment type="caution">
    <text evidence="2">The sequence shown here is derived from an EMBL/GenBank/DDBJ whole genome shotgun (WGS) entry which is preliminary data.</text>
</comment>
<keyword evidence="1" id="KW-1133">Transmembrane helix</keyword>
<keyword evidence="1" id="KW-0812">Transmembrane</keyword>
<dbReference type="RefSeq" id="WP_186878110.1">
    <property type="nucleotide sequence ID" value="NZ_JACOPN010000003.1"/>
</dbReference>
<reference evidence="2" key="1">
    <citation type="submission" date="2020-08" db="EMBL/GenBank/DDBJ databases">
        <title>Genome public.</title>
        <authorList>
            <person name="Liu C."/>
            <person name="Sun Q."/>
        </authorList>
    </citation>
    <scope>NUCLEOTIDE SEQUENCE</scope>
    <source>
        <strain evidence="2">BX5</strain>
    </source>
</reference>
<evidence type="ECO:0000313" key="2">
    <source>
        <dbReference type="EMBL" id="MBC5716756.1"/>
    </source>
</evidence>
<dbReference type="AlphaFoldDB" id="A0A8J6J3Y2"/>
<keyword evidence="3" id="KW-1185">Reference proteome</keyword>
<keyword evidence="1" id="KW-0472">Membrane</keyword>
<proteinExistence type="predicted"/>
<feature type="transmembrane region" description="Helical" evidence="1">
    <location>
        <begin position="7"/>
        <end position="31"/>
    </location>
</feature>
<evidence type="ECO:0000256" key="1">
    <source>
        <dbReference type="SAM" id="Phobius"/>
    </source>
</evidence>
<dbReference type="EMBL" id="JACOPN010000003">
    <property type="protein sequence ID" value="MBC5716756.1"/>
    <property type="molecule type" value="Genomic_DNA"/>
</dbReference>